<dbReference type="OMA" id="YSISPHN"/>
<evidence type="ECO:0000256" key="1">
    <source>
        <dbReference type="SAM" id="MobiDB-lite"/>
    </source>
</evidence>
<reference evidence="3" key="2">
    <citation type="submission" date="2020-05" db="UniProtKB">
        <authorList>
            <consortium name="EnsemblMetazoa"/>
        </authorList>
    </citation>
    <scope>IDENTIFICATION</scope>
    <source>
        <strain evidence="3">JHB</strain>
    </source>
</reference>
<accession>B0WKQ0</accession>
<dbReference type="EnsemblMetazoa" id="CPIJ007781-RA">
    <property type="protein sequence ID" value="CPIJ007781-PA"/>
    <property type="gene ID" value="CPIJ007781"/>
</dbReference>
<dbReference type="VEuPathDB" id="VectorBase:CPIJ007781"/>
<dbReference type="Proteomes" id="UP000002320">
    <property type="component" value="Unassembled WGS sequence"/>
</dbReference>
<feature type="compositionally biased region" description="Low complexity" evidence="1">
    <location>
        <begin position="15"/>
        <end position="48"/>
    </location>
</feature>
<dbReference type="OrthoDB" id="7442607at2759"/>
<reference evidence="2" key="1">
    <citation type="submission" date="2007-03" db="EMBL/GenBank/DDBJ databases">
        <title>Annotation of Culex pipiens quinquefasciatus.</title>
        <authorList>
            <consortium name="The Broad Institute Genome Sequencing Platform"/>
            <person name="Atkinson P.W."/>
            <person name="Hemingway J."/>
            <person name="Christensen B.M."/>
            <person name="Higgs S."/>
            <person name="Kodira C."/>
            <person name="Hannick L."/>
            <person name="Megy K."/>
            <person name="O'Leary S."/>
            <person name="Pearson M."/>
            <person name="Haas B.J."/>
            <person name="Mauceli E."/>
            <person name="Wortman J.R."/>
            <person name="Lee N.H."/>
            <person name="Guigo R."/>
            <person name="Stanke M."/>
            <person name="Alvarado L."/>
            <person name="Amedeo P."/>
            <person name="Antoine C.H."/>
            <person name="Arensburger P."/>
            <person name="Bidwell S.L."/>
            <person name="Crawford M."/>
            <person name="Camaro F."/>
            <person name="Devon K."/>
            <person name="Engels R."/>
            <person name="Hammond M."/>
            <person name="Howarth C."/>
            <person name="Koehrsen M."/>
            <person name="Lawson D."/>
            <person name="Montgomery P."/>
            <person name="Nene V."/>
            <person name="Nusbaum C."/>
            <person name="Puiu D."/>
            <person name="Romero-Severson J."/>
            <person name="Severson D.W."/>
            <person name="Shumway M."/>
            <person name="Sisk P."/>
            <person name="Stolte C."/>
            <person name="Zeng Q."/>
            <person name="Eisenstadt E."/>
            <person name="Fraser-Liggett C."/>
            <person name="Strausberg R."/>
            <person name="Galagan J."/>
            <person name="Birren B."/>
            <person name="Collins F.H."/>
        </authorList>
    </citation>
    <scope>NUCLEOTIDE SEQUENCE [LARGE SCALE GENOMIC DNA]</scope>
    <source>
        <strain evidence="2">JHB</strain>
    </source>
</reference>
<evidence type="ECO:0000313" key="3">
    <source>
        <dbReference type="EnsemblMetazoa" id="CPIJ007781-PA"/>
    </source>
</evidence>
<dbReference type="VEuPathDB" id="VectorBase:CQUJHB001630"/>
<gene>
    <name evidence="3" type="primary">6039732</name>
    <name evidence="2" type="ORF">CpipJ_CPIJ007781</name>
</gene>
<organism>
    <name type="scientific">Culex quinquefasciatus</name>
    <name type="common">Southern house mosquito</name>
    <name type="synonym">Culex pungens</name>
    <dbReference type="NCBI Taxonomy" id="7176"/>
    <lineage>
        <taxon>Eukaryota</taxon>
        <taxon>Metazoa</taxon>
        <taxon>Ecdysozoa</taxon>
        <taxon>Arthropoda</taxon>
        <taxon>Hexapoda</taxon>
        <taxon>Insecta</taxon>
        <taxon>Pterygota</taxon>
        <taxon>Neoptera</taxon>
        <taxon>Endopterygota</taxon>
        <taxon>Diptera</taxon>
        <taxon>Nematocera</taxon>
        <taxon>Culicoidea</taxon>
        <taxon>Culicidae</taxon>
        <taxon>Culicinae</taxon>
        <taxon>Culicini</taxon>
        <taxon>Culex</taxon>
        <taxon>Culex</taxon>
    </lineage>
</organism>
<evidence type="ECO:0000313" key="4">
    <source>
        <dbReference type="Proteomes" id="UP000002320"/>
    </source>
</evidence>
<keyword evidence="4" id="KW-1185">Reference proteome</keyword>
<dbReference type="InParanoid" id="B0WKQ0"/>
<dbReference type="KEGG" id="cqu:CpipJ_CPIJ007781"/>
<dbReference type="EMBL" id="DS231974">
    <property type="protein sequence ID" value="EDS29981.1"/>
    <property type="molecule type" value="Genomic_DNA"/>
</dbReference>
<sequence>MHFSFMNEEGSGGEMAATSSAMTPTSSSGPGTMTGPSLSPNSAVSSSSTSSSAIVSNAFQPSLMSPSGGLGSPYVPNPAMLAQPYGTDASGFGPIYHHPHHHHHHHHHNPLSSSHHAGYVSSFDKYDKYKMASTTPPHHTSSGGGHPAVMAAATTGYTGHYQGFYGSPTPGHHQLMRQTNSCIDYVQR</sequence>
<protein>
    <submittedName>
        <fullName evidence="2 3">Uncharacterized protein</fullName>
    </submittedName>
</protein>
<dbReference type="AlphaFoldDB" id="B0WKQ0"/>
<proteinExistence type="predicted"/>
<dbReference type="HOGENOM" id="CLU_1442417_0_0_1"/>
<feature type="region of interest" description="Disordered" evidence="1">
    <location>
        <begin position="1"/>
        <end position="48"/>
    </location>
</feature>
<evidence type="ECO:0000313" key="2">
    <source>
        <dbReference type="EMBL" id="EDS29981.1"/>
    </source>
</evidence>
<name>B0WKQ0_CULQU</name>